<reference evidence="2" key="1">
    <citation type="submission" date="2020-07" db="EMBL/GenBank/DDBJ databases">
        <title>Genome sequence and genetic diversity analysis of an under-domesticated orphan crop, white fonio (Digitaria exilis).</title>
        <authorList>
            <person name="Bennetzen J.L."/>
            <person name="Chen S."/>
            <person name="Ma X."/>
            <person name="Wang X."/>
            <person name="Yssel A.E.J."/>
            <person name="Chaluvadi S.R."/>
            <person name="Johnson M."/>
            <person name="Gangashetty P."/>
            <person name="Hamidou F."/>
            <person name="Sanogo M.D."/>
            <person name="Zwaenepoel A."/>
            <person name="Wallace J."/>
            <person name="Van De Peer Y."/>
            <person name="Van Deynze A."/>
        </authorList>
    </citation>
    <scope>NUCLEOTIDE SEQUENCE</scope>
    <source>
        <tissue evidence="2">Leaves</tissue>
    </source>
</reference>
<dbReference type="Gramene" id="Dexi3B01G0031180.1">
    <property type="protein sequence ID" value="Dexi3B01G0031180.1:cds"/>
    <property type="gene ID" value="Dexi3B01G0031180"/>
</dbReference>
<dbReference type="AlphaFoldDB" id="A0A835FH62"/>
<feature type="region of interest" description="Disordered" evidence="1">
    <location>
        <begin position="229"/>
        <end position="266"/>
    </location>
</feature>
<feature type="region of interest" description="Disordered" evidence="1">
    <location>
        <begin position="103"/>
        <end position="178"/>
    </location>
</feature>
<dbReference type="EMBL" id="JACEFO010000821">
    <property type="protein sequence ID" value="KAF8756289.1"/>
    <property type="molecule type" value="Genomic_DNA"/>
</dbReference>
<gene>
    <name evidence="2" type="ORF">HU200_011109</name>
</gene>
<comment type="caution">
    <text evidence="2">The sequence shown here is derived from an EMBL/GenBank/DDBJ whole genome shotgun (WGS) entry which is preliminary data.</text>
</comment>
<dbReference type="PANTHER" id="PTHR36885">
    <property type="entry name" value="EXPRESSED PROTEIN"/>
    <property type="match status" value="1"/>
</dbReference>
<feature type="compositionally biased region" description="Basic residues" evidence="1">
    <location>
        <begin position="70"/>
        <end position="84"/>
    </location>
</feature>
<dbReference type="OrthoDB" id="695625at2759"/>
<protein>
    <submittedName>
        <fullName evidence="2">Uncharacterized protein</fullName>
    </submittedName>
</protein>
<feature type="region of interest" description="Disordered" evidence="1">
    <location>
        <begin position="62"/>
        <end position="86"/>
    </location>
</feature>
<evidence type="ECO:0000256" key="1">
    <source>
        <dbReference type="SAM" id="MobiDB-lite"/>
    </source>
</evidence>
<organism evidence="2 3">
    <name type="scientific">Digitaria exilis</name>
    <dbReference type="NCBI Taxonomy" id="1010633"/>
    <lineage>
        <taxon>Eukaryota</taxon>
        <taxon>Viridiplantae</taxon>
        <taxon>Streptophyta</taxon>
        <taxon>Embryophyta</taxon>
        <taxon>Tracheophyta</taxon>
        <taxon>Spermatophyta</taxon>
        <taxon>Magnoliopsida</taxon>
        <taxon>Liliopsida</taxon>
        <taxon>Poales</taxon>
        <taxon>Poaceae</taxon>
        <taxon>PACMAD clade</taxon>
        <taxon>Panicoideae</taxon>
        <taxon>Panicodae</taxon>
        <taxon>Paniceae</taxon>
        <taxon>Anthephorinae</taxon>
        <taxon>Digitaria</taxon>
    </lineage>
</organism>
<feature type="compositionally biased region" description="Basic residues" evidence="1">
    <location>
        <begin position="244"/>
        <end position="259"/>
    </location>
</feature>
<evidence type="ECO:0000313" key="3">
    <source>
        <dbReference type="Proteomes" id="UP000636709"/>
    </source>
</evidence>
<keyword evidence="3" id="KW-1185">Reference proteome</keyword>
<dbReference type="Proteomes" id="UP000636709">
    <property type="component" value="Unassembled WGS sequence"/>
</dbReference>
<name>A0A835FH62_9POAL</name>
<sequence>MAHHHSPSPSGGSSRRLSELLGEQQEPFYLDLYLLEKGCSSTFLDAAACGGGACSTCWPKARSGGGGSRLLRRPPARSKKKGPRRNGGVFRLLLSKFLSGATPAAPVARKKRRRQRQQPAAIGWRRVDVDEKQSTPGPSRNAVECHHTEVVDDEQPEEDDDDDEEDESSSKKQLSPVSVLEQRLFEHSPPPPHTQRALVLFSELLEAAYAPSTLLHLLANAKQYSISVSNKSRGDDKAPPPTTTRRRSRRKKKKNGGGRRKGDDDTAFERDLARATALVGSEMAGGARVRPEDVAAEREEVADDIAAAVLEELTEELMLVAMGMLEMDHGGCAARRRR</sequence>
<accession>A0A835FH62</accession>
<proteinExistence type="predicted"/>
<dbReference type="PANTHER" id="PTHR36885:SF3">
    <property type="entry name" value="OS12G0485150 PROTEIN"/>
    <property type="match status" value="1"/>
</dbReference>
<feature type="compositionally biased region" description="Acidic residues" evidence="1">
    <location>
        <begin position="151"/>
        <end position="167"/>
    </location>
</feature>
<evidence type="ECO:0000313" key="2">
    <source>
        <dbReference type="EMBL" id="KAF8756289.1"/>
    </source>
</evidence>